<reference evidence="2" key="1">
    <citation type="submission" date="2020-10" db="EMBL/GenBank/DDBJ databases">
        <title>Chromosome-scale genome assembly of the Allis shad, Alosa alosa.</title>
        <authorList>
            <person name="Margot Z."/>
            <person name="Christophe K."/>
            <person name="Cabau C."/>
            <person name="Louis A."/>
            <person name="Berthelot C."/>
            <person name="Parey E."/>
            <person name="Roest Crollius H."/>
            <person name="Montfort J."/>
            <person name="Robinson-Rechavi M."/>
            <person name="Bucao C."/>
            <person name="Bouchez O."/>
            <person name="Gislard M."/>
            <person name="Lluch J."/>
            <person name="Milhes M."/>
            <person name="Lampietro C."/>
            <person name="Lopez Roques C."/>
            <person name="Donnadieu C."/>
            <person name="Braasch I."/>
            <person name="Desvignes T."/>
            <person name="Postlethwait J."/>
            <person name="Bobe J."/>
            <person name="Guiguen Y."/>
        </authorList>
    </citation>
    <scope>NUCLEOTIDE SEQUENCE</scope>
    <source>
        <strain evidence="2">M-15738</strain>
        <tissue evidence="2">Blood</tissue>
    </source>
</reference>
<feature type="signal peptide" evidence="1">
    <location>
        <begin position="1"/>
        <end position="22"/>
    </location>
</feature>
<evidence type="ECO:0000256" key="1">
    <source>
        <dbReference type="SAM" id="SignalP"/>
    </source>
</evidence>
<organism evidence="2 3">
    <name type="scientific">Alosa alosa</name>
    <name type="common">allis shad</name>
    <dbReference type="NCBI Taxonomy" id="278164"/>
    <lineage>
        <taxon>Eukaryota</taxon>
        <taxon>Metazoa</taxon>
        <taxon>Chordata</taxon>
        <taxon>Craniata</taxon>
        <taxon>Vertebrata</taxon>
        <taxon>Euteleostomi</taxon>
        <taxon>Actinopterygii</taxon>
        <taxon>Neopterygii</taxon>
        <taxon>Teleostei</taxon>
        <taxon>Clupei</taxon>
        <taxon>Clupeiformes</taxon>
        <taxon>Clupeoidei</taxon>
        <taxon>Clupeidae</taxon>
        <taxon>Alosa</taxon>
    </lineage>
</organism>
<dbReference type="GO" id="GO:0051537">
    <property type="term" value="F:2 iron, 2 sulfur cluster binding"/>
    <property type="evidence" value="ECO:0007669"/>
    <property type="project" value="InterPro"/>
</dbReference>
<dbReference type="PROSITE" id="PS00197">
    <property type="entry name" value="2FE2S_FER_1"/>
    <property type="match status" value="1"/>
</dbReference>
<feature type="chain" id="PRO_5043865470" description="Hepcidin" evidence="1">
    <location>
        <begin position="23"/>
        <end position="79"/>
    </location>
</feature>
<protein>
    <recommendedName>
        <fullName evidence="4">Hepcidin</fullName>
    </recommendedName>
</protein>
<name>A0AAV6H9H2_9TELE</name>
<dbReference type="EMBL" id="JADWDJ010000002">
    <property type="protein sequence ID" value="KAG5284029.1"/>
    <property type="molecule type" value="Genomic_DNA"/>
</dbReference>
<keyword evidence="1" id="KW-0732">Signal</keyword>
<dbReference type="InterPro" id="IPR006058">
    <property type="entry name" value="2Fe2S_fd_BS"/>
</dbReference>
<gene>
    <name evidence="2" type="ORF">AALO_G00022170</name>
</gene>
<accession>A0AAV6H9H2</accession>
<proteinExistence type="predicted"/>
<evidence type="ECO:0000313" key="3">
    <source>
        <dbReference type="Proteomes" id="UP000823561"/>
    </source>
</evidence>
<evidence type="ECO:0000313" key="2">
    <source>
        <dbReference type="EMBL" id="KAG5284029.1"/>
    </source>
</evidence>
<dbReference type="AlphaFoldDB" id="A0AAV6H9H2"/>
<sequence length="79" mass="8734">MKFLPLAIAVIFSICILHSTSAQETESGMPEEAGDVGLQRDEVMVYKAEESELPRLRAKRSMDCRFCCQNGGCGVCCSW</sequence>
<comment type="caution">
    <text evidence="2">The sequence shown here is derived from an EMBL/GenBank/DDBJ whole genome shotgun (WGS) entry which is preliminary data.</text>
</comment>
<keyword evidence="3" id="KW-1185">Reference proteome</keyword>
<evidence type="ECO:0008006" key="4">
    <source>
        <dbReference type="Google" id="ProtNLM"/>
    </source>
</evidence>
<dbReference type="Proteomes" id="UP000823561">
    <property type="component" value="Chromosome 2"/>
</dbReference>